<protein>
    <submittedName>
        <fullName evidence="5">Neuronal acetylcholine receptor subunit alpha-10-like</fullName>
    </submittedName>
</protein>
<dbReference type="InterPro" id="IPR006201">
    <property type="entry name" value="Neur_channel"/>
</dbReference>
<keyword evidence="4" id="KW-1185">Reference proteome</keyword>
<dbReference type="GO" id="GO:0005230">
    <property type="term" value="F:extracellular ligand-gated monoatomic ion channel activity"/>
    <property type="evidence" value="ECO:0007669"/>
    <property type="project" value="InterPro"/>
</dbReference>
<dbReference type="InParanoid" id="A0A6P8YMG8"/>
<feature type="domain" description="Neurotransmitter-gated ion-channel ligand-binding" evidence="3">
    <location>
        <begin position="40"/>
        <end position="212"/>
    </location>
</feature>
<dbReference type="OrthoDB" id="410315at2759"/>
<dbReference type="GO" id="GO:0004888">
    <property type="term" value="F:transmembrane signaling receptor activity"/>
    <property type="evidence" value="ECO:0007669"/>
    <property type="project" value="InterPro"/>
</dbReference>
<keyword evidence="1" id="KW-0812">Transmembrane</keyword>
<keyword evidence="1" id="KW-1133">Transmembrane helix</keyword>
<keyword evidence="1" id="KW-0472">Membrane</keyword>
<dbReference type="PANTHER" id="PTHR18945">
    <property type="entry name" value="NEUROTRANSMITTER GATED ION CHANNEL"/>
    <property type="match status" value="1"/>
</dbReference>
<feature type="transmembrane region" description="Helical" evidence="1">
    <location>
        <begin position="299"/>
        <end position="319"/>
    </location>
</feature>
<gene>
    <name evidence="5" type="primary">LOC117643521</name>
</gene>
<feature type="chain" id="PRO_5028036525" evidence="2">
    <location>
        <begin position="26"/>
        <end position="387"/>
    </location>
</feature>
<dbReference type="AlphaFoldDB" id="A0A6P8YMG8"/>
<dbReference type="RefSeq" id="XP_034238340.1">
    <property type="nucleotide sequence ID" value="XM_034382449.1"/>
</dbReference>
<dbReference type="InterPro" id="IPR006202">
    <property type="entry name" value="Neur_chan_lig-bd"/>
</dbReference>
<reference evidence="5" key="1">
    <citation type="submission" date="2025-08" db="UniProtKB">
        <authorList>
            <consortium name="RefSeq"/>
        </authorList>
    </citation>
    <scope>IDENTIFICATION</scope>
    <source>
        <tissue evidence="5">Total insect</tissue>
    </source>
</reference>
<dbReference type="CDD" id="cd18989">
    <property type="entry name" value="LGIC_ECD_cation"/>
    <property type="match status" value="1"/>
</dbReference>
<feature type="transmembrane region" description="Helical" evidence="1">
    <location>
        <begin position="269"/>
        <end position="293"/>
    </location>
</feature>
<evidence type="ECO:0000313" key="4">
    <source>
        <dbReference type="Proteomes" id="UP000515158"/>
    </source>
</evidence>
<accession>A0A6P8YMG8</accession>
<dbReference type="Gene3D" id="2.70.170.10">
    <property type="entry name" value="Neurotransmitter-gated ion-channel ligand-binding domain"/>
    <property type="match status" value="1"/>
</dbReference>
<proteinExistence type="predicted"/>
<dbReference type="GeneID" id="117643521"/>
<name>A0A6P8YMG8_THRPL</name>
<feature type="transmembrane region" description="Helical" evidence="1">
    <location>
        <begin position="369"/>
        <end position="386"/>
    </location>
</feature>
<organism evidence="5">
    <name type="scientific">Thrips palmi</name>
    <name type="common">Melon thrips</name>
    <dbReference type="NCBI Taxonomy" id="161013"/>
    <lineage>
        <taxon>Eukaryota</taxon>
        <taxon>Metazoa</taxon>
        <taxon>Ecdysozoa</taxon>
        <taxon>Arthropoda</taxon>
        <taxon>Hexapoda</taxon>
        <taxon>Insecta</taxon>
        <taxon>Pterygota</taxon>
        <taxon>Neoptera</taxon>
        <taxon>Paraneoptera</taxon>
        <taxon>Thysanoptera</taxon>
        <taxon>Terebrantia</taxon>
        <taxon>Thripoidea</taxon>
        <taxon>Thripidae</taxon>
        <taxon>Thrips</taxon>
    </lineage>
</organism>
<dbReference type="Proteomes" id="UP000515158">
    <property type="component" value="Unplaced"/>
</dbReference>
<dbReference type="SUPFAM" id="SSF63712">
    <property type="entry name" value="Nicotinic receptor ligand binding domain-like"/>
    <property type="match status" value="1"/>
</dbReference>
<evidence type="ECO:0000313" key="5">
    <source>
        <dbReference type="RefSeq" id="XP_034238340.1"/>
    </source>
</evidence>
<evidence type="ECO:0000256" key="2">
    <source>
        <dbReference type="SAM" id="SignalP"/>
    </source>
</evidence>
<dbReference type="KEGG" id="tpal:117643521"/>
<evidence type="ECO:0000256" key="1">
    <source>
        <dbReference type="SAM" id="Phobius"/>
    </source>
</evidence>
<dbReference type="GO" id="GO:0016020">
    <property type="term" value="C:membrane"/>
    <property type="evidence" value="ECO:0007669"/>
    <property type="project" value="InterPro"/>
</dbReference>
<dbReference type="InterPro" id="IPR036734">
    <property type="entry name" value="Neur_chan_lig-bd_sf"/>
</dbReference>
<evidence type="ECO:0000259" key="3">
    <source>
        <dbReference type="Pfam" id="PF02931"/>
    </source>
</evidence>
<feature type="signal peptide" evidence="2">
    <location>
        <begin position="1"/>
        <end position="25"/>
    </location>
</feature>
<sequence length="387" mass="42744">MAGLPCGPHCLWGAALLLAATASVARVTCGTEHHDIMHLQRLRKNLLCLYDRDAGPSVSPGNRTNVRYIFLRTRFDVDEAANALVLFGYIMFVWKDEWLHWDPQKYRNVSRVYVEADEIWTPTIATVENPTKVLGAGQALIMNGTVFWTMHAPLRAPCIHDPSSWPHDKMVCTITMVNLNPAVSMLEPRATQLNNVKWGNNQGWSMDKLRVKRMPKFAPMGFNDSVVLTFTMLRHVAKQESTTVWPVALQPVLLAASIGLPADSPHRPLLLCTLVLVQVLLSVVVPMGIVVVGDVAPRVVLLMRDLLVVTAVAVLEWTWARWMLSRPEPQPPSPSNALLDLADKLAVVLVLPGPGAPKAARTVVLVDRAFDVLLVVVCAVLLGRLLP</sequence>
<keyword evidence="2" id="KW-0732">Signal</keyword>
<dbReference type="Pfam" id="PF02931">
    <property type="entry name" value="Neur_chan_LBD"/>
    <property type="match status" value="1"/>
</dbReference>